<evidence type="ECO:0000313" key="2">
    <source>
        <dbReference type="EMBL" id="EPX71840.1"/>
    </source>
</evidence>
<sequence>MSSLSLTKPLSVILLALALFQACAALKLCGSPGYPECSRDALEKRSAMFPDINSRIANTAYYNISEGTYCHVSGSNLCVSPQVIAICANHSTVLLNCPTVLGYPSDQGASCVSTDPSYGLTRGLCQIGASNFSGTTNSSNFDAKSSSATNKNTRKSAFPKLSLSYSNIVEKPLVFARDSLDQWACNKTYCNEDYPYLVNTCFNGTQYPVNCNNALRTPFGGATCQNIGYQNQGICVYTNKTRSPLPMLNNSNSSSSFINLNKTSLYRYRNDAFIW</sequence>
<organism evidence="2 3">
    <name type="scientific">Schizosaccharomyces octosporus (strain yFS286)</name>
    <name type="common">Fission yeast</name>
    <name type="synonym">Octosporomyces octosporus</name>
    <dbReference type="NCBI Taxonomy" id="483514"/>
    <lineage>
        <taxon>Eukaryota</taxon>
        <taxon>Fungi</taxon>
        <taxon>Dikarya</taxon>
        <taxon>Ascomycota</taxon>
        <taxon>Taphrinomycotina</taxon>
        <taxon>Schizosaccharomycetes</taxon>
        <taxon>Schizosaccharomycetales</taxon>
        <taxon>Schizosaccharomycetaceae</taxon>
        <taxon>Schizosaccharomyces</taxon>
    </lineage>
</organism>
<dbReference type="OrthoDB" id="5374825at2759"/>
<name>S9R022_SCHOY</name>
<keyword evidence="1" id="KW-0732">Signal</keyword>
<dbReference type="GeneID" id="25032744"/>
<dbReference type="RefSeq" id="XP_013019140.1">
    <property type="nucleotide sequence ID" value="XM_013163686.1"/>
</dbReference>
<dbReference type="AlphaFoldDB" id="S9R022"/>
<feature type="signal peptide" evidence="1">
    <location>
        <begin position="1"/>
        <end position="25"/>
    </location>
</feature>
<gene>
    <name evidence="2" type="ORF">SOCG_03776</name>
</gene>
<evidence type="ECO:0000256" key="1">
    <source>
        <dbReference type="SAM" id="SignalP"/>
    </source>
</evidence>
<feature type="chain" id="PRO_5004555685" evidence="1">
    <location>
        <begin position="26"/>
        <end position="275"/>
    </location>
</feature>
<dbReference type="HOGENOM" id="CLU_1074250_0_0_1"/>
<keyword evidence="3" id="KW-1185">Reference proteome</keyword>
<protein>
    <submittedName>
        <fullName evidence="2">Uncharacterized protein</fullName>
    </submittedName>
</protein>
<proteinExistence type="predicted"/>
<accession>S9R022</accession>
<dbReference type="VEuPathDB" id="FungiDB:SOCG_03776"/>
<evidence type="ECO:0000313" key="3">
    <source>
        <dbReference type="Proteomes" id="UP000016088"/>
    </source>
</evidence>
<reference evidence="2 3" key="1">
    <citation type="journal article" date="2011" name="Science">
        <title>Comparative functional genomics of the fission yeasts.</title>
        <authorList>
            <person name="Rhind N."/>
            <person name="Chen Z."/>
            <person name="Yassour M."/>
            <person name="Thompson D.A."/>
            <person name="Haas B.J."/>
            <person name="Habib N."/>
            <person name="Wapinski I."/>
            <person name="Roy S."/>
            <person name="Lin M.F."/>
            <person name="Heiman D.I."/>
            <person name="Young S.K."/>
            <person name="Furuya K."/>
            <person name="Guo Y."/>
            <person name="Pidoux A."/>
            <person name="Chen H.M."/>
            <person name="Robbertse B."/>
            <person name="Goldberg J.M."/>
            <person name="Aoki K."/>
            <person name="Bayne E.H."/>
            <person name="Berlin A.M."/>
            <person name="Desjardins C.A."/>
            <person name="Dobbs E."/>
            <person name="Dukaj L."/>
            <person name="Fan L."/>
            <person name="FitzGerald M.G."/>
            <person name="French C."/>
            <person name="Gujja S."/>
            <person name="Hansen K."/>
            <person name="Keifenheim D."/>
            <person name="Levin J.Z."/>
            <person name="Mosher R.A."/>
            <person name="Mueller C.A."/>
            <person name="Pfiffner J."/>
            <person name="Priest M."/>
            <person name="Russ C."/>
            <person name="Smialowska A."/>
            <person name="Swoboda P."/>
            <person name="Sykes S.M."/>
            <person name="Vaughn M."/>
            <person name="Vengrova S."/>
            <person name="Yoder R."/>
            <person name="Zeng Q."/>
            <person name="Allshire R."/>
            <person name="Baulcombe D."/>
            <person name="Birren B.W."/>
            <person name="Brown W."/>
            <person name="Ekwall K."/>
            <person name="Kellis M."/>
            <person name="Leatherwood J."/>
            <person name="Levin H."/>
            <person name="Margalit H."/>
            <person name="Martienssen R."/>
            <person name="Nieduszynski C.A."/>
            <person name="Spatafora J.W."/>
            <person name="Friedman N."/>
            <person name="Dalgaard J.Z."/>
            <person name="Baumann P."/>
            <person name="Niki H."/>
            <person name="Regev A."/>
            <person name="Nusbaum C."/>
        </authorList>
    </citation>
    <scope>NUCLEOTIDE SEQUENCE [LARGE SCALE GENOMIC DNA]</scope>
    <source>
        <strain evidence="3">yFS286</strain>
    </source>
</reference>
<dbReference type="OMA" id="TQYPVNC"/>
<dbReference type="EMBL" id="KE503207">
    <property type="protein sequence ID" value="EPX71840.1"/>
    <property type="molecule type" value="Genomic_DNA"/>
</dbReference>
<dbReference type="Proteomes" id="UP000016088">
    <property type="component" value="Unassembled WGS sequence"/>
</dbReference>